<evidence type="ECO:0000313" key="2">
    <source>
        <dbReference type="EMBL" id="TWE18748.1"/>
    </source>
</evidence>
<name>A0A561ET16_9ACTN</name>
<dbReference type="SUPFAM" id="SSF103196">
    <property type="entry name" value="Roadblock/LC7 domain"/>
    <property type="match status" value="1"/>
</dbReference>
<dbReference type="Pfam" id="PF03259">
    <property type="entry name" value="Robl_LC7"/>
    <property type="match status" value="1"/>
</dbReference>
<comment type="caution">
    <text evidence="2">The sequence shown here is derived from an EMBL/GenBank/DDBJ whole genome shotgun (WGS) entry which is preliminary data.</text>
</comment>
<accession>A0A561ET16</accession>
<keyword evidence="3" id="KW-1185">Reference proteome</keyword>
<dbReference type="InterPro" id="IPR004942">
    <property type="entry name" value="Roadblock/LAMTOR2_dom"/>
</dbReference>
<sequence length="132" mass="13781">MVLRSDELVAEMRELRDRVVGITDVVVASADGLLITAETDAAVDGECLAALTAAALSIARRTGENTGKGQLQHTVARFSDGYLVARAVGDMALMAVLGDSGMDVNRLHAESQASTERIGFLLTAENAAAPHS</sequence>
<feature type="domain" description="Roadblock/LAMTOR2" evidence="1">
    <location>
        <begin position="9"/>
        <end position="98"/>
    </location>
</feature>
<dbReference type="InterPro" id="IPR053141">
    <property type="entry name" value="Mycobact_SerProt_Inhib_Rv3364c"/>
</dbReference>
<protein>
    <recommendedName>
        <fullName evidence="1">Roadblock/LAMTOR2 domain-containing protein</fullName>
    </recommendedName>
</protein>
<dbReference type="PANTHER" id="PTHR36222:SF1">
    <property type="entry name" value="SERINE PROTEASE INHIBITOR RV3364C"/>
    <property type="match status" value="1"/>
</dbReference>
<gene>
    <name evidence="2" type="ORF">FB465_3837</name>
</gene>
<dbReference type="EMBL" id="VIVR01000001">
    <property type="protein sequence ID" value="TWE18748.1"/>
    <property type="molecule type" value="Genomic_DNA"/>
</dbReference>
<evidence type="ECO:0000259" key="1">
    <source>
        <dbReference type="SMART" id="SM00960"/>
    </source>
</evidence>
<dbReference type="Proteomes" id="UP000318416">
    <property type="component" value="Unassembled WGS sequence"/>
</dbReference>
<dbReference type="AlphaFoldDB" id="A0A561ET16"/>
<dbReference type="Gene3D" id="3.30.450.30">
    <property type="entry name" value="Dynein light chain 2a, cytoplasmic"/>
    <property type="match status" value="1"/>
</dbReference>
<dbReference type="SMART" id="SM00960">
    <property type="entry name" value="Robl_LC7"/>
    <property type="match status" value="1"/>
</dbReference>
<dbReference type="PANTHER" id="PTHR36222">
    <property type="entry name" value="SERINE PROTEASE INHIBITOR RV3364C"/>
    <property type="match status" value="1"/>
</dbReference>
<proteinExistence type="predicted"/>
<reference evidence="2 3" key="1">
    <citation type="submission" date="2019-06" db="EMBL/GenBank/DDBJ databases">
        <title>Sequencing the genomes of 1000 actinobacteria strains.</title>
        <authorList>
            <person name="Klenk H.-P."/>
        </authorList>
    </citation>
    <scope>NUCLEOTIDE SEQUENCE [LARGE SCALE GENOMIC DNA]</scope>
    <source>
        <strain evidence="2 3">DSM 41649</strain>
    </source>
</reference>
<evidence type="ECO:0000313" key="3">
    <source>
        <dbReference type="Proteomes" id="UP000318416"/>
    </source>
</evidence>
<organism evidence="2 3">
    <name type="scientific">Kitasatospora atroaurantiaca</name>
    <dbReference type="NCBI Taxonomy" id="285545"/>
    <lineage>
        <taxon>Bacteria</taxon>
        <taxon>Bacillati</taxon>
        <taxon>Actinomycetota</taxon>
        <taxon>Actinomycetes</taxon>
        <taxon>Kitasatosporales</taxon>
        <taxon>Streptomycetaceae</taxon>
        <taxon>Kitasatospora</taxon>
    </lineage>
</organism>
<dbReference type="RefSeq" id="WP_342791815.1">
    <property type="nucleotide sequence ID" value="NZ_BAAABR010000031.1"/>
</dbReference>